<evidence type="ECO:0000259" key="5">
    <source>
        <dbReference type="PROSITE" id="PS50931"/>
    </source>
</evidence>
<evidence type="ECO:0000256" key="4">
    <source>
        <dbReference type="ARBA" id="ARBA00023163"/>
    </source>
</evidence>
<dbReference type="CDD" id="cd08414">
    <property type="entry name" value="PBP2_LTTR_aromatics_like"/>
    <property type="match status" value="1"/>
</dbReference>
<evidence type="ECO:0000256" key="3">
    <source>
        <dbReference type="ARBA" id="ARBA00023125"/>
    </source>
</evidence>
<dbReference type="InterPro" id="IPR005119">
    <property type="entry name" value="LysR_subst-bd"/>
</dbReference>
<keyword evidence="7" id="KW-1185">Reference proteome</keyword>
<gene>
    <name evidence="6" type="ORF">NF556_06960</name>
</gene>
<evidence type="ECO:0000256" key="1">
    <source>
        <dbReference type="ARBA" id="ARBA00009437"/>
    </source>
</evidence>
<keyword evidence="2" id="KW-0805">Transcription regulation</keyword>
<name>A0ABY4YX85_9MICO</name>
<organism evidence="6 7">
    <name type="scientific">Ornithinimicrobium faecis</name>
    <dbReference type="NCBI Taxonomy" id="2934158"/>
    <lineage>
        <taxon>Bacteria</taxon>
        <taxon>Bacillati</taxon>
        <taxon>Actinomycetota</taxon>
        <taxon>Actinomycetes</taxon>
        <taxon>Micrococcales</taxon>
        <taxon>Ornithinimicrobiaceae</taxon>
        <taxon>Ornithinimicrobium</taxon>
    </lineage>
</organism>
<dbReference type="InterPro" id="IPR036388">
    <property type="entry name" value="WH-like_DNA-bd_sf"/>
</dbReference>
<dbReference type="RefSeq" id="WP_252594818.1">
    <property type="nucleotide sequence ID" value="NZ_CP099489.1"/>
</dbReference>
<evidence type="ECO:0000313" key="7">
    <source>
        <dbReference type="Proteomes" id="UP001056455"/>
    </source>
</evidence>
<keyword evidence="3" id="KW-0238">DNA-binding</keyword>
<dbReference type="PANTHER" id="PTHR30346:SF28">
    <property type="entry name" value="HTH-TYPE TRANSCRIPTIONAL REGULATOR CYNR"/>
    <property type="match status" value="1"/>
</dbReference>
<evidence type="ECO:0000256" key="2">
    <source>
        <dbReference type="ARBA" id="ARBA00023015"/>
    </source>
</evidence>
<dbReference type="Gene3D" id="3.40.190.10">
    <property type="entry name" value="Periplasmic binding protein-like II"/>
    <property type="match status" value="2"/>
</dbReference>
<dbReference type="Pfam" id="PF00126">
    <property type="entry name" value="HTH_1"/>
    <property type="match status" value="1"/>
</dbReference>
<dbReference type="InterPro" id="IPR036390">
    <property type="entry name" value="WH_DNA-bd_sf"/>
</dbReference>
<keyword evidence="4" id="KW-0804">Transcription</keyword>
<comment type="similarity">
    <text evidence="1">Belongs to the LysR transcriptional regulatory family.</text>
</comment>
<dbReference type="PANTHER" id="PTHR30346">
    <property type="entry name" value="TRANSCRIPTIONAL DUAL REGULATOR HCAR-RELATED"/>
    <property type="match status" value="1"/>
</dbReference>
<protein>
    <submittedName>
        <fullName evidence="6">LysR family transcriptional regulator</fullName>
    </submittedName>
</protein>
<feature type="domain" description="HTH lysR-type" evidence="5">
    <location>
        <begin position="1"/>
        <end position="58"/>
    </location>
</feature>
<dbReference type="Gene3D" id="1.10.10.10">
    <property type="entry name" value="Winged helix-like DNA-binding domain superfamily/Winged helix DNA-binding domain"/>
    <property type="match status" value="1"/>
</dbReference>
<proteinExistence type="inferred from homology"/>
<dbReference type="EMBL" id="CP099489">
    <property type="protein sequence ID" value="USQ81382.1"/>
    <property type="molecule type" value="Genomic_DNA"/>
</dbReference>
<dbReference type="SUPFAM" id="SSF53850">
    <property type="entry name" value="Periplasmic binding protein-like II"/>
    <property type="match status" value="1"/>
</dbReference>
<dbReference type="PRINTS" id="PR00039">
    <property type="entry name" value="HTHLYSR"/>
</dbReference>
<sequence>MEIRHLRYFVVVAEELHFNRAAERLHMQQPPLSRQIRQLEKEIGADLFHRTTRSVKLTEAGRAFEVEARAILAMVDKSRDVAIRAAHGLTGRLAVGFTGSNTYSMLPIVAKRFHEEFPSAELHAQGEMLTPAQEQALLTRELDLCFGRQELTGPELASRVICAESITVLLPQHHRLAGQDAIRLGELSEDPFVTYPSRYGSTMFELTINTCRAAGFSPRIVQEVTQTSTLVSLVAAGFGVALAPESVRHIQVTGAVHKPLAWPVVSSDLVLAWRKDNDLPLLARFLEMIDRMDFAGQLNSPRPH</sequence>
<dbReference type="Proteomes" id="UP001056455">
    <property type="component" value="Chromosome"/>
</dbReference>
<dbReference type="Pfam" id="PF03466">
    <property type="entry name" value="LysR_substrate"/>
    <property type="match status" value="1"/>
</dbReference>
<dbReference type="InterPro" id="IPR000847">
    <property type="entry name" value="LysR_HTH_N"/>
</dbReference>
<accession>A0ABY4YX85</accession>
<evidence type="ECO:0000313" key="6">
    <source>
        <dbReference type="EMBL" id="USQ81382.1"/>
    </source>
</evidence>
<reference evidence="6" key="1">
    <citation type="submission" date="2022-06" db="EMBL/GenBank/DDBJ databases">
        <title>Ornithinimicrobium HY1793.</title>
        <authorList>
            <person name="Huang Y."/>
        </authorList>
    </citation>
    <scope>NUCLEOTIDE SEQUENCE</scope>
    <source>
        <strain evidence="6">HY1793</strain>
    </source>
</reference>
<dbReference type="SUPFAM" id="SSF46785">
    <property type="entry name" value="Winged helix' DNA-binding domain"/>
    <property type="match status" value="1"/>
</dbReference>
<dbReference type="PROSITE" id="PS50931">
    <property type="entry name" value="HTH_LYSR"/>
    <property type="match status" value="1"/>
</dbReference>